<protein>
    <submittedName>
        <fullName evidence="1">Uncharacterized protein</fullName>
    </submittedName>
</protein>
<proteinExistence type="predicted"/>
<sequence>MFSVHGPNTVKSILNFHNAQKCAFLIMMCLSLYHGVLMVMKPGGNLCKSLLSDGSAGPDGEWRPYGCMTHIYSTSDSRRCMEQLASWGDSTRLYFIGDSRLFNLFGAFDRHLNGSSLPDKRKSYSNRSADVTILKRNYSMMCFFRHNEISPSVISLIDEWNKLQKGILPRLVKSSVGQPTGTLNVSQSISREASACLSIPPTHLVISVGTVRNVFSLHLNFCAVFGQRYGEK</sequence>
<accession>A0A8E0RVT9</accession>
<reference evidence="1" key="1">
    <citation type="submission" date="2019-05" db="EMBL/GenBank/DDBJ databases">
        <title>Annotation for the trematode Fasciolopsis buski.</title>
        <authorList>
            <person name="Choi Y.-J."/>
        </authorList>
    </citation>
    <scope>NUCLEOTIDE SEQUENCE</scope>
    <source>
        <strain evidence="1">HT</strain>
        <tissue evidence="1">Whole worm</tissue>
    </source>
</reference>
<keyword evidence="2" id="KW-1185">Reference proteome</keyword>
<dbReference type="EMBL" id="LUCM01007929">
    <property type="protein sequence ID" value="KAA0189186.1"/>
    <property type="molecule type" value="Genomic_DNA"/>
</dbReference>
<organism evidence="1 2">
    <name type="scientific">Fasciolopsis buskii</name>
    <dbReference type="NCBI Taxonomy" id="27845"/>
    <lineage>
        <taxon>Eukaryota</taxon>
        <taxon>Metazoa</taxon>
        <taxon>Spiralia</taxon>
        <taxon>Lophotrochozoa</taxon>
        <taxon>Platyhelminthes</taxon>
        <taxon>Trematoda</taxon>
        <taxon>Digenea</taxon>
        <taxon>Plagiorchiida</taxon>
        <taxon>Echinostomata</taxon>
        <taxon>Echinostomatoidea</taxon>
        <taxon>Fasciolidae</taxon>
        <taxon>Fasciolopsis</taxon>
    </lineage>
</organism>
<evidence type="ECO:0000313" key="2">
    <source>
        <dbReference type="Proteomes" id="UP000728185"/>
    </source>
</evidence>
<dbReference type="OrthoDB" id="1932925at2759"/>
<dbReference type="AlphaFoldDB" id="A0A8E0RVT9"/>
<name>A0A8E0RVT9_9TREM</name>
<evidence type="ECO:0000313" key="1">
    <source>
        <dbReference type="EMBL" id="KAA0189186.1"/>
    </source>
</evidence>
<comment type="caution">
    <text evidence="1">The sequence shown here is derived from an EMBL/GenBank/DDBJ whole genome shotgun (WGS) entry which is preliminary data.</text>
</comment>
<dbReference type="Proteomes" id="UP000728185">
    <property type="component" value="Unassembled WGS sequence"/>
</dbReference>
<gene>
    <name evidence="1" type="ORF">FBUS_07302</name>
</gene>